<dbReference type="EMBL" id="JAEQNC010000002">
    <property type="protein sequence ID" value="MBL0371077.1"/>
    <property type="molecule type" value="Genomic_DNA"/>
</dbReference>
<dbReference type="RefSeq" id="WP_201653159.1">
    <property type="nucleotide sequence ID" value="NZ_JAEQNC010000002.1"/>
</dbReference>
<reference evidence="1" key="1">
    <citation type="submission" date="2021-01" db="EMBL/GenBank/DDBJ databases">
        <title>Rhizobium sp. strain KVB221 16S ribosomal RNA gene Genome sequencing and assembly.</title>
        <authorList>
            <person name="Kang M."/>
        </authorList>
    </citation>
    <scope>NUCLEOTIDE SEQUENCE</scope>
    <source>
        <strain evidence="1">KVB221</strain>
    </source>
</reference>
<evidence type="ECO:0000313" key="1">
    <source>
        <dbReference type="EMBL" id="MBL0371077.1"/>
    </source>
</evidence>
<name>A0A937CNU7_9HYPH</name>
<dbReference type="AlphaFoldDB" id="A0A937CNU7"/>
<accession>A0A937CNU7</accession>
<sequence>MEVDEIDHALESASQLKVVLDDLEARSRSFGSAITSALKGAVLEGDSLTEVLQGIASRFSSISLDAGMKPLENSLTSMFSGLTSSLSNAVGFANGGVVDSPTHFAMAGGQAGVMGEAGAEAIMPLRRGPDGRLGVAGAGDGGPIQVVFNVQAADAQSFRRSEGQINAMLTRAVGRGRRGI</sequence>
<protein>
    <submittedName>
        <fullName evidence="1">Phage tail tape measure protein</fullName>
    </submittedName>
</protein>
<proteinExistence type="predicted"/>
<organism evidence="1 2">
    <name type="scientific">Rhizobium setariae</name>
    <dbReference type="NCBI Taxonomy" id="2801340"/>
    <lineage>
        <taxon>Bacteria</taxon>
        <taxon>Pseudomonadati</taxon>
        <taxon>Pseudomonadota</taxon>
        <taxon>Alphaproteobacteria</taxon>
        <taxon>Hyphomicrobiales</taxon>
        <taxon>Rhizobiaceae</taxon>
        <taxon>Rhizobium/Agrobacterium group</taxon>
        <taxon>Rhizobium</taxon>
    </lineage>
</organism>
<gene>
    <name evidence="1" type="ORF">JJB09_03465</name>
</gene>
<comment type="caution">
    <text evidence="1">The sequence shown here is derived from an EMBL/GenBank/DDBJ whole genome shotgun (WGS) entry which is preliminary data.</text>
</comment>
<dbReference type="Proteomes" id="UP000633219">
    <property type="component" value="Unassembled WGS sequence"/>
</dbReference>
<evidence type="ECO:0000313" key="2">
    <source>
        <dbReference type="Proteomes" id="UP000633219"/>
    </source>
</evidence>
<keyword evidence="2" id="KW-1185">Reference proteome</keyword>